<evidence type="ECO:0000313" key="8">
    <source>
        <dbReference type="EMBL" id="NXA44042.1"/>
    </source>
</evidence>
<protein>
    <submittedName>
        <fullName evidence="8">POK18 protein</fullName>
    </submittedName>
</protein>
<keyword evidence="2" id="KW-0548">Nucleotidyltransferase</keyword>
<reference evidence="8 9" key="1">
    <citation type="submission" date="2019-09" db="EMBL/GenBank/DDBJ databases">
        <title>Bird 10,000 Genomes (B10K) Project - Family phase.</title>
        <authorList>
            <person name="Zhang G."/>
        </authorList>
    </citation>
    <scope>NUCLEOTIDE SEQUENCE [LARGE SCALE GENOMIC DNA]</scope>
    <source>
        <strain evidence="8">B10K-LSUMZ-16893</strain>
    </source>
</reference>
<sequence>PWRFLGWSILNSQIKPQKLSIHHRIKTLNDIQKLMGDIQWLHPVVGKTLEELEPL</sequence>
<keyword evidence="6" id="KW-0695">RNA-directed DNA polymerase</keyword>
<evidence type="ECO:0000256" key="5">
    <source>
        <dbReference type="ARBA" id="ARBA00022801"/>
    </source>
</evidence>
<evidence type="ECO:0000259" key="7">
    <source>
        <dbReference type="Pfam" id="PF06817"/>
    </source>
</evidence>
<keyword evidence="3" id="KW-0540">Nuclease</keyword>
<dbReference type="PANTHER" id="PTHR41694">
    <property type="entry name" value="ENDOGENOUS RETROVIRUS GROUP K MEMBER POL PROTEIN"/>
    <property type="match status" value="1"/>
</dbReference>
<evidence type="ECO:0000256" key="6">
    <source>
        <dbReference type="ARBA" id="ARBA00022918"/>
    </source>
</evidence>
<keyword evidence="9" id="KW-1185">Reference proteome</keyword>
<keyword evidence="1" id="KW-0808">Transferase</keyword>
<dbReference type="PANTHER" id="PTHR41694:SF3">
    <property type="entry name" value="RNA-DIRECTED DNA POLYMERASE-RELATED"/>
    <property type="match status" value="1"/>
</dbReference>
<dbReference type="OrthoDB" id="6773263at2759"/>
<accession>A0A7K7VTT9</accession>
<comment type="caution">
    <text evidence="8">The sequence shown here is derived from an EMBL/GenBank/DDBJ whole genome shotgun (WGS) entry which is preliminary data.</text>
</comment>
<evidence type="ECO:0000256" key="3">
    <source>
        <dbReference type="ARBA" id="ARBA00022722"/>
    </source>
</evidence>
<dbReference type="SUPFAM" id="SSF56672">
    <property type="entry name" value="DNA/RNA polymerases"/>
    <property type="match status" value="1"/>
</dbReference>
<evidence type="ECO:0000256" key="1">
    <source>
        <dbReference type="ARBA" id="ARBA00022679"/>
    </source>
</evidence>
<evidence type="ECO:0000256" key="4">
    <source>
        <dbReference type="ARBA" id="ARBA00022759"/>
    </source>
</evidence>
<organism evidence="8 9">
    <name type="scientific">Eudromia elegans</name>
    <name type="common">Elegant crested-tinamou</name>
    <dbReference type="NCBI Taxonomy" id="8805"/>
    <lineage>
        <taxon>Eukaryota</taxon>
        <taxon>Metazoa</taxon>
        <taxon>Chordata</taxon>
        <taxon>Craniata</taxon>
        <taxon>Vertebrata</taxon>
        <taxon>Euteleostomi</taxon>
        <taxon>Archelosauria</taxon>
        <taxon>Archosauria</taxon>
        <taxon>Dinosauria</taxon>
        <taxon>Saurischia</taxon>
        <taxon>Theropoda</taxon>
        <taxon>Coelurosauria</taxon>
        <taxon>Aves</taxon>
        <taxon>Palaeognathae</taxon>
        <taxon>Tinamiformes</taxon>
        <taxon>Tinamidae</taxon>
        <taxon>Eudromia</taxon>
    </lineage>
</organism>
<gene>
    <name evidence="8" type="primary">Ervk18_4</name>
    <name evidence="8" type="ORF">EUDELE_R15012</name>
</gene>
<dbReference type="InterPro" id="IPR010661">
    <property type="entry name" value="RVT_thumb"/>
</dbReference>
<dbReference type="GO" id="GO:0003964">
    <property type="term" value="F:RNA-directed DNA polymerase activity"/>
    <property type="evidence" value="ECO:0007669"/>
    <property type="project" value="UniProtKB-KW"/>
</dbReference>
<keyword evidence="4" id="KW-0255">Endonuclease</keyword>
<dbReference type="InterPro" id="IPR043502">
    <property type="entry name" value="DNA/RNA_pol_sf"/>
</dbReference>
<evidence type="ECO:0000256" key="2">
    <source>
        <dbReference type="ARBA" id="ARBA00022695"/>
    </source>
</evidence>
<dbReference type="EMBL" id="VZSX01000406">
    <property type="protein sequence ID" value="NXA44042.1"/>
    <property type="molecule type" value="Genomic_DNA"/>
</dbReference>
<dbReference type="GO" id="GO:0016787">
    <property type="term" value="F:hydrolase activity"/>
    <property type="evidence" value="ECO:0007669"/>
    <property type="project" value="UniProtKB-KW"/>
</dbReference>
<dbReference type="AlphaFoldDB" id="A0A7K7VTT9"/>
<feature type="non-terminal residue" evidence="8">
    <location>
        <position position="1"/>
    </location>
</feature>
<dbReference type="Pfam" id="PF06817">
    <property type="entry name" value="RVT_thumb"/>
    <property type="match status" value="1"/>
</dbReference>
<evidence type="ECO:0000313" key="9">
    <source>
        <dbReference type="Proteomes" id="UP000533954"/>
    </source>
</evidence>
<name>A0A7K7VTT9_EUDEL</name>
<feature type="non-terminal residue" evidence="8">
    <location>
        <position position="55"/>
    </location>
</feature>
<dbReference type="Proteomes" id="UP000533954">
    <property type="component" value="Unassembled WGS sequence"/>
</dbReference>
<dbReference type="Gene3D" id="3.30.70.270">
    <property type="match status" value="1"/>
</dbReference>
<dbReference type="GO" id="GO:0004519">
    <property type="term" value="F:endonuclease activity"/>
    <property type="evidence" value="ECO:0007669"/>
    <property type="project" value="UniProtKB-KW"/>
</dbReference>
<dbReference type="GO" id="GO:0035613">
    <property type="term" value="F:RNA stem-loop binding"/>
    <property type="evidence" value="ECO:0007669"/>
    <property type="project" value="TreeGrafter"/>
</dbReference>
<feature type="domain" description="Reverse transcriptase thumb" evidence="7">
    <location>
        <begin position="16"/>
        <end position="55"/>
    </location>
</feature>
<proteinExistence type="predicted"/>
<dbReference type="InterPro" id="IPR043128">
    <property type="entry name" value="Rev_trsase/Diguanyl_cyclase"/>
</dbReference>
<keyword evidence="5" id="KW-0378">Hydrolase</keyword>